<dbReference type="PANTHER" id="PTHR43143:SF1">
    <property type="entry name" value="SERINE_THREONINE-PROTEIN PHOSPHATASE CPPED1"/>
    <property type="match status" value="1"/>
</dbReference>
<dbReference type="HOGENOM" id="CLU_046405_1_0_10"/>
<dbReference type="EMBL" id="CP002534">
    <property type="protein sequence ID" value="ADY30328.1"/>
    <property type="molecule type" value="Genomic_DNA"/>
</dbReference>
<dbReference type="InterPro" id="IPR029052">
    <property type="entry name" value="Metallo-depent_PP-like"/>
</dbReference>
<keyword evidence="4" id="KW-1185">Reference proteome</keyword>
<dbReference type="Pfam" id="PF00149">
    <property type="entry name" value="Metallophos"/>
    <property type="match status" value="1"/>
</dbReference>
<keyword evidence="1" id="KW-0732">Signal</keyword>
<feature type="signal peptide" evidence="1">
    <location>
        <begin position="1"/>
        <end position="27"/>
    </location>
</feature>
<dbReference type="Gene3D" id="3.60.21.10">
    <property type="match status" value="1"/>
</dbReference>
<evidence type="ECO:0000259" key="2">
    <source>
        <dbReference type="Pfam" id="PF00149"/>
    </source>
</evidence>
<dbReference type="eggNOG" id="COG1409">
    <property type="taxonomic scope" value="Bacteria"/>
</dbReference>
<feature type="chain" id="PRO_5003259492" description="Calcineurin-like phosphoesterase domain-containing protein" evidence="1">
    <location>
        <begin position="28"/>
        <end position="299"/>
    </location>
</feature>
<evidence type="ECO:0000313" key="4">
    <source>
        <dbReference type="Proteomes" id="UP000007487"/>
    </source>
</evidence>
<dbReference type="InterPro" id="IPR051918">
    <property type="entry name" value="STPP_CPPED1"/>
</dbReference>
<dbReference type="Proteomes" id="UP000007487">
    <property type="component" value="Chromosome"/>
</dbReference>
<name>F0RI47_CELLC</name>
<dbReference type="RefSeq" id="WP_013622071.1">
    <property type="nucleotide sequence ID" value="NC_015167.1"/>
</dbReference>
<dbReference type="PANTHER" id="PTHR43143">
    <property type="entry name" value="METALLOPHOSPHOESTERASE, CALCINEURIN SUPERFAMILY"/>
    <property type="match status" value="1"/>
</dbReference>
<sequence>MIIINRQPLLFKLVVFVFLATQTMSCASDSNNDSSEPNEDPKTIEPVIFTAIGDVPYNDFQRDSLPKVIAAHNAKAKSSFVIHVGDIKPGAEACTEDVYVDVSNLLKQFTAPTFIVLGDNEYNDCTNPEQGLAYWNKHFLKFNTNWSFSPTITYQQKRPENFSWIQNKVLFLGINIVGSNVHNQTEWETRLTDDANWVQQHLQAEKDNVNAVVVFGHANITEGDATKFNTFTNVFRSSAAEFNKPILYLQGDGHVWFTNKPWPEKNITRVQIDGGHRAVEVTVDPNKSNPFSYNRSFLD</sequence>
<dbReference type="OrthoDB" id="58809at2"/>
<protein>
    <recommendedName>
        <fullName evidence="2">Calcineurin-like phosphoesterase domain-containing protein</fullName>
    </recommendedName>
</protein>
<dbReference type="SUPFAM" id="SSF56300">
    <property type="entry name" value="Metallo-dependent phosphatases"/>
    <property type="match status" value="1"/>
</dbReference>
<gene>
    <name evidence="3" type="ordered locus">Celly_2511</name>
</gene>
<dbReference type="STRING" id="867900.Celly_2511"/>
<dbReference type="GO" id="GO:0016787">
    <property type="term" value="F:hydrolase activity"/>
    <property type="evidence" value="ECO:0007669"/>
    <property type="project" value="InterPro"/>
</dbReference>
<evidence type="ECO:0000313" key="3">
    <source>
        <dbReference type="EMBL" id="ADY30328.1"/>
    </source>
</evidence>
<evidence type="ECO:0000256" key="1">
    <source>
        <dbReference type="SAM" id="SignalP"/>
    </source>
</evidence>
<organism evidence="3 4">
    <name type="scientific">Cellulophaga lytica (strain ATCC 23178 / DSM 7489 / JCM 8516 / NBRC 14961 / NCIMB 1423 / VKM B-1433 / Cy l20)</name>
    <dbReference type="NCBI Taxonomy" id="867900"/>
    <lineage>
        <taxon>Bacteria</taxon>
        <taxon>Pseudomonadati</taxon>
        <taxon>Bacteroidota</taxon>
        <taxon>Flavobacteriia</taxon>
        <taxon>Flavobacteriales</taxon>
        <taxon>Flavobacteriaceae</taxon>
        <taxon>Cellulophaga</taxon>
    </lineage>
</organism>
<reference evidence="3 4" key="1">
    <citation type="journal article" date="2011" name="Stand. Genomic Sci.">
        <title>Complete genome sequence of Cellulophaga lytica type strain (LIM- 21).</title>
        <authorList>
            <person name="Pati A."/>
            <person name="Abt B."/>
            <person name="Teshima H."/>
            <person name="Nolan M."/>
            <person name="Lapidus A."/>
            <person name="Lucas S."/>
            <person name="Hammon N."/>
            <person name="Deshpande S."/>
            <person name="Cheng J.F."/>
            <person name="Tapia R."/>
            <person name="Han C."/>
            <person name="Goodwin L."/>
            <person name="Pitluck S."/>
            <person name="Liolios K."/>
            <person name="Pagani I."/>
            <person name="Mavromatis K."/>
            <person name="Ovchinikova G."/>
            <person name="Chen A."/>
            <person name="Palaniappan K."/>
            <person name="Land M."/>
            <person name="Hauser L."/>
            <person name="Jeffries C.D."/>
            <person name="Detter J.C."/>
            <person name="Brambilla E.M."/>
            <person name="Kannan K.P."/>
            <person name="Rohde M."/>
            <person name="Spring S."/>
            <person name="Goker M."/>
            <person name="Woyke T."/>
            <person name="Bristow J."/>
            <person name="Eisen J.A."/>
            <person name="Markowitz V."/>
            <person name="Hugenholtz P."/>
            <person name="Kyrpides N.C."/>
            <person name="Klenk H.P."/>
            <person name="Ivanova N."/>
        </authorList>
    </citation>
    <scope>NUCLEOTIDE SEQUENCE [LARGE SCALE GENOMIC DNA]</scope>
    <source>
        <strain evidence="4">ATCC 23178 / DSM 7489 / JCM 8516 / NBRC 14961 / NCIMB 1423 / VKM B-1433 / Cy l20</strain>
    </source>
</reference>
<dbReference type="KEGG" id="cly:Celly_2511"/>
<feature type="domain" description="Calcineurin-like phosphoesterase" evidence="2">
    <location>
        <begin position="49"/>
        <end position="228"/>
    </location>
</feature>
<accession>F0RI47</accession>
<proteinExistence type="predicted"/>
<dbReference type="InterPro" id="IPR004843">
    <property type="entry name" value="Calcineurin-like_PHP"/>
</dbReference>
<dbReference type="AlphaFoldDB" id="F0RI47"/>